<proteinExistence type="predicted"/>
<reference evidence="3" key="1">
    <citation type="submission" date="2022-04" db="EMBL/GenBank/DDBJ databases">
        <title>Sequencing and genomic assembly of Halococcus dombrowskii.</title>
        <authorList>
            <person name="Lim S.W."/>
            <person name="MacLea K.S."/>
        </authorList>
    </citation>
    <scope>NUCLEOTIDE SEQUENCE</scope>
    <source>
        <strain evidence="3">H4</strain>
    </source>
</reference>
<protein>
    <recommendedName>
        <fullName evidence="5">Copper resistance protein D</fullName>
    </recommendedName>
</protein>
<name>A0AAX3AJH0_HALDO</name>
<gene>
    <name evidence="3" type="ORF">MUK72_09495</name>
</gene>
<sequence>MDDRNSTGTPRSGSHVGERAVGHERSRMTSVLDVAMTIHTVFAALWTGGTLVVAGAVIPAARSELLNTDGLALVARRFRYLTAASVLLLLFSGGHLAGTLYTAETLQTTGRGNLVLAMVGLWLVLAIVLFFGFRRLSGSRSNRSAAAAATNARPWFLGASVVSIALLVVAGLL</sequence>
<keyword evidence="2" id="KW-1133">Transmembrane helix</keyword>
<dbReference type="AlphaFoldDB" id="A0AAX3AJH0"/>
<accession>A0AAX3AJH0</accession>
<evidence type="ECO:0000256" key="2">
    <source>
        <dbReference type="SAM" id="Phobius"/>
    </source>
</evidence>
<evidence type="ECO:0000256" key="1">
    <source>
        <dbReference type="SAM" id="MobiDB-lite"/>
    </source>
</evidence>
<feature type="transmembrane region" description="Helical" evidence="2">
    <location>
        <begin position="36"/>
        <end position="59"/>
    </location>
</feature>
<feature type="transmembrane region" description="Helical" evidence="2">
    <location>
        <begin position="80"/>
        <end position="102"/>
    </location>
</feature>
<organism evidence="3 4">
    <name type="scientific">Halococcus dombrowskii</name>
    <dbReference type="NCBI Taxonomy" id="179637"/>
    <lineage>
        <taxon>Archaea</taxon>
        <taxon>Methanobacteriati</taxon>
        <taxon>Methanobacteriota</taxon>
        <taxon>Stenosarchaea group</taxon>
        <taxon>Halobacteria</taxon>
        <taxon>Halobacteriales</taxon>
        <taxon>Halococcaceae</taxon>
        <taxon>Halococcus</taxon>
    </lineage>
</organism>
<evidence type="ECO:0000313" key="3">
    <source>
        <dbReference type="EMBL" id="UOO94204.1"/>
    </source>
</evidence>
<keyword evidence="2" id="KW-0472">Membrane</keyword>
<evidence type="ECO:0008006" key="5">
    <source>
        <dbReference type="Google" id="ProtNLM"/>
    </source>
</evidence>
<feature type="transmembrane region" description="Helical" evidence="2">
    <location>
        <begin position="154"/>
        <end position="172"/>
    </location>
</feature>
<keyword evidence="2" id="KW-0812">Transmembrane</keyword>
<feature type="region of interest" description="Disordered" evidence="1">
    <location>
        <begin position="1"/>
        <end position="22"/>
    </location>
</feature>
<dbReference type="KEGG" id="hdo:MUK72_09495"/>
<feature type="transmembrane region" description="Helical" evidence="2">
    <location>
        <begin position="114"/>
        <end position="133"/>
    </location>
</feature>
<dbReference type="EMBL" id="CP095005">
    <property type="protein sequence ID" value="UOO94204.1"/>
    <property type="molecule type" value="Genomic_DNA"/>
</dbReference>
<keyword evidence="4" id="KW-1185">Reference proteome</keyword>
<dbReference type="Proteomes" id="UP000830542">
    <property type="component" value="Chromosome"/>
</dbReference>
<feature type="compositionally biased region" description="Polar residues" evidence="1">
    <location>
        <begin position="1"/>
        <end position="12"/>
    </location>
</feature>
<evidence type="ECO:0000313" key="4">
    <source>
        <dbReference type="Proteomes" id="UP000830542"/>
    </source>
</evidence>